<dbReference type="InterPro" id="IPR011008">
    <property type="entry name" value="Dimeric_a/b-barrel"/>
</dbReference>
<dbReference type="InterPro" id="IPR007138">
    <property type="entry name" value="ABM_dom"/>
</dbReference>
<accession>A0A382A2Y7</accession>
<dbReference type="Gene3D" id="3.30.70.100">
    <property type="match status" value="1"/>
</dbReference>
<dbReference type="Pfam" id="PF03992">
    <property type="entry name" value="ABM"/>
    <property type="match status" value="1"/>
</dbReference>
<dbReference type="AlphaFoldDB" id="A0A382A2Y7"/>
<name>A0A382A2Y7_9ZZZZ</name>
<evidence type="ECO:0000259" key="1">
    <source>
        <dbReference type="Pfam" id="PF03992"/>
    </source>
</evidence>
<gene>
    <name evidence="2" type="ORF">METZ01_LOCUS148760</name>
</gene>
<evidence type="ECO:0000313" key="2">
    <source>
        <dbReference type="EMBL" id="SVA95906.1"/>
    </source>
</evidence>
<feature type="domain" description="ABM" evidence="1">
    <location>
        <begin position="11"/>
        <end position="80"/>
    </location>
</feature>
<protein>
    <recommendedName>
        <fullName evidence="1">ABM domain-containing protein</fullName>
    </recommendedName>
</protein>
<sequence>MSDGSPLTALVEFEVRTTNNSVEEWLDVWHERGRDALNGEPETSAYEASVSQQNPSQILVFERYTHGQTSIDAHVNREAHVTLTETMGSRNMTKRRVMSNLFSDIDDYGWWSRGNGGEPMQEENVIITLIGTHFDDAAMKQRYIEVTRDHANYCQSAEPDTLIYNGCIAKRDSDRGPDIKAGDLVFVAVFRNEAALLKHRDDPRHLELQPVLEGIKRERKFALNYLSTGKGFLWK</sequence>
<dbReference type="SUPFAM" id="SSF54909">
    <property type="entry name" value="Dimeric alpha+beta barrel"/>
    <property type="match status" value="1"/>
</dbReference>
<dbReference type="EMBL" id="UINC01023709">
    <property type="protein sequence ID" value="SVA95906.1"/>
    <property type="molecule type" value="Genomic_DNA"/>
</dbReference>
<reference evidence="2" key="1">
    <citation type="submission" date="2018-05" db="EMBL/GenBank/DDBJ databases">
        <authorList>
            <person name="Lanie J.A."/>
            <person name="Ng W.-L."/>
            <person name="Kazmierczak K.M."/>
            <person name="Andrzejewski T.M."/>
            <person name="Davidsen T.M."/>
            <person name="Wayne K.J."/>
            <person name="Tettelin H."/>
            <person name="Glass J.I."/>
            <person name="Rusch D."/>
            <person name="Podicherti R."/>
            <person name="Tsui H.-C.T."/>
            <person name="Winkler M.E."/>
        </authorList>
    </citation>
    <scope>NUCLEOTIDE SEQUENCE</scope>
</reference>
<organism evidence="2">
    <name type="scientific">marine metagenome</name>
    <dbReference type="NCBI Taxonomy" id="408172"/>
    <lineage>
        <taxon>unclassified sequences</taxon>
        <taxon>metagenomes</taxon>
        <taxon>ecological metagenomes</taxon>
    </lineage>
</organism>
<proteinExistence type="predicted"/>